<evidence type="ECO:0000256" key="7">
    <source>
        <dbReference type="ARBA" id="ARBA00047984"/>
    </source>
</evidence>
<dbReference type="InterPro" id="IPR027417">
    <property type="entry name" value="P-loop_NTPase"/>
</dbReference>
<feature type="region of interest" description="Disordered" evidence="8">
    <location>
        <begin position="195"/>
        <end position="215"/>
    </location>
</feature>
<dbReference type="Proteomes" id="UP000035680">
    <property type="component" value="Unassembled WGS sequence"/>
</dbReference>
<dbReference type="GO" id="GO:0005524">
    <property type="term" value="F:ATP binding"/>
    <property type="evidence" value="ECO:0007669"/>
    <property type="project" value="UniProtKB-KW"/>
</dbReference>
<dbReference type="Pfam" id="PF00271">
    <property type="entry name" value="Helicase_C"/>
    <property type="match status" value="1"/>
</dbReference>
<dbReference type="SUPFAM" id="SSF52540">
    <property type="entry name" value="P-loop containing nucleoside triphosphate hydrolases"/>
    <property type="match status" value="1"/>
</dbReference>
<dbReference type="PANTHER" id="PTHR18934">
    <property type="entry name" value="ATP-DEPENDENT RNA HELICASE"/>
    <property type="match status" value="1"/>
</dbReference>
<dbReference type="PANTHER" id="PTHR18934:SF99">
    <property type="entry name" value="ATP-DEPENDENT RNA HELICASE DHX37-RELATED"/>
    <property type="match status" value="1"/>
</dbReference>
<dbReference type="Pfam" id="PF23362">
    <property type="entry name" value="DHX37_C"/>
    <property type="match status" value="1"/>
</dbReference>
<name>A0A0K0EYV8_STRVS</name>
<dbReference type="PROSITE" id="PS51194">
    <property type="entry name" value="HELICASE_CTER"/>
    <property type="match status" value="1"/>
</dbReference>
<evidence type="ECO:0000256" key="3">
    <source>
        <dbReference type="ARBA" id="ARBA00022741"/>
    </source>
</evidence>
<feature type="region of interest" description="Disordered" evidence="8">
    <location>
        <begin position="1"/>
        <end position="36"/>
    </location>
</feature>
<dbReference type="GO" id="GO:0000462">
    <property type="term" value="P:maturation of SSU-rRNA from tricistronic rRNA transcript (SSU-rRNA, 5.8S rRNA, LSU-rRNA)"/>
    <property type="evidence" value="ECO:0007669"/>
    <property type="project" value="TreeGrafter"/>
</dbReference>
<dbReference type="SMART" id="SM00382">
    <property type="entry name" value="AAA"/>
    <property type="match status" value="1"/>
</dbReference>
<evidence type="ECO:0000259" key="9">
    <source>
        <dbReference type="PROSITE" id="PS51192"/>
    </source>
</evidence>
<keyword evidence="4" id="KW-0378">Hydrolase</keyword>
<evidence type="ECO:0000256" key="6">
    <source>
        <dbReference type="ARBA" id="ARBA00022840"/>
    </source>
</evidence>
<dbReference type="SMART" id="SM00490">
    <property type="entry name" value="HELICc"/>
    <property type="match status" value="1"/>
</dbReference>
<evidence type="ECO:0000256" key="8">
    <source>
        <dbReference type="SAM" id="MobiDB-lite"/>
    </source>
</evidence>
<dbReference type="Pfam" id="PF21010">
    <property type="entry name" value="HA2_C"/>
    <property type="match status" value="1"/>
</dbReference>
<dbReference type="Pfam" id="PF00270">
    <property type="entry name" value="DEAD"/>
    <property type="match status" value="1"/>
</dbReference>
<reference evidence="12" key="2">
    <citation type="submission" date="2015-08" db="UniProtKB">
        <authorList>
            <consortium name="WormBaseParasite"/>
        </authorList>
    </citation>
    <scope>IDENTIFICATION</scope>
</reference>
<dbReference type="InterPro" id="IPR014001">
    <property type="entry name" value="Helicase_ATP-bd"/>
</dbReference>
<dbReference type="PROSITE" id="PS51192">
    <property type="entry name" value="HELICASE_ATP_BIND_1"/>
    <property type="match status" value="1"/>
</dbReference>
<dbReference type="Gene3D" id="3.40.50.300">
    <property type="entry name" value="P-loop containing nucleotide triphosphate hydrolases"/>
    <property type="match status" value="2"/>
</dbReference>
<dbReference type="SMART" id="SM00847">
    <property type="entry name" value="HA2"/>
    <property type="match status" value="1"/>
</dbReference>
<keyword evidence="6" id="KW-0067">ATP-binding</keyword>
<comment type="similarity">
    <text evidence="1">Belongs to the DEAD box helicase family. DEAH subfamily.</text>
</comment>
<dbReference type="GO" id="GO:0003723">
    <property type="term" value="F:RNA binding"/>
    <property type="evidence" value="ECO:0007669"/>
    <property type="project" value="TreeGrafter"/>
</dbReference>
<feature type="domain" description="Helicase C-terminal" evidence="10">
    <location>
        <begin position="446"/>
        <end position="672"/>
    </location>
</feature>
<dbReference type="InterPro" id="IPR003593">
    <property type="entry name" value="AAA+_ATPase"/>
</dbReference>
<feature type="region of interest" description="Disordered" evidence="8">
    <location>
        <begin position="483"/>
        <end position="505"/>
    </location>
</feature>
<feature type="domain" description="Helicase ATP-binding" evidence="9">
    <location>
        <begin position="251"/>
        <end position="417"/>
    </location>
</feature>
<dbReference type="EC" id="3.6.4.13" evidence="2"/>
<dbReference type="InterPro" id="IPR001650">
    <property type="entry name" value="Helicase_C-like"/>
</dbReference>
<protein>
    <recommendedName>
        <fullName evidence="2">RNA helicase</fullName>
        <ecNumber evidence="2">3.6.4.13</ecNumber>
    </recommendedName>
</protein>
<evidence type="ECO:0000259" key="10">
    <source>
        <dbReference type="PROSITE" id="PS51194"/>
    </source>
</evidence>
<evidence type="ECO:0000256" key="5">
    <source>
        <dbReference type="ARBA" id="ARBA00022806"/>
    </source>
</evidence>
<organism evidence="11 12">
    <name type="scientific">Strongyloides venezuelensis</name>
    <name type="common">Threadworm</name>
    <dbReference type="NCBI Taxonomy" id="75913"/>
    <lineage>
        <taxon>Eukaryota</taxon>
        <taxon>Metazoa</taxon>
        <taxon>Ecdysozoa</taxon>
        <taxon>Nematoda</taxon>
        <taxon>Chromadorea</taxon>
        <taxon>Rhabditida</taxon>
        <taxon>Tylenchina</taxon>
        <taxon>Panagrolaimomorpha</taxon>
        <taxon>Strongyloidoidea</taxon>
        <taxon>Strongyloididae</taxon>
        <taxon>Strongyloides</taxon>
    </lineage>
</organism>
<dbReference type="InterPro" id="IPR011545">
    <property type="entry name" value="DEAD/DEAH_box_helicase_dom"/>
</dbReference>
<dbReference type="GO" id="GO:0016787">
    <property type="term" value="F:hydrolase activity"/>
    <property type="evidence" value="ECO:0007669"/>
    <property type="project" value="UniProtKB-KW"/>
</dbReference>
<evidence type="ECO:0000313" key="12">
    <source>
        <dbReference type="WBParaSite" id="SVE_0171700.1"/>
    </source>
</evidence>
<evidence type="ECO:0000256" key="4">
    <source>
        <dbReference type="ARBA" id="ARBA00022801"/>
    </source>
</evidence>
<dbReference type="AlphaFoldDB" id="A0A0K0EYV8"/>
<dbReference type="PROSITE" id="PS00690">
    <property type="entry name" value="DEAH_ATP_HELICASE"/>
    <property type="match status" value="1"/>
</dbReference>
<dbReference type="WBParaSite" id="SVE_0171700.1">
    <property type="protein sequence ID" value="SVE_0171700.1"/>
    <property type="gene ID" value="SVE_0171700"/>
</dbReference>
<dbReference type="GO" id="GO:0005730">
    <property type="term" value="C:nucleolus"/>
    <property type="evidence" value="ECO:0007669"/>
    <property type="project" value="TreeGrafter"/>
</dbReference>
<evidence type="ECO:0000256" key="2">
    <source>
        <dbReference type="ARBA" id="ARBA00012552"/>
    </source>
</evidence>
<dbReference type="InterPro" id="IPR056371">
    <property type="entry name" value="DHX37-like_C"/>
</dbReference>
<dbReference type="InterPro" id="IPR011709">
    <property type="entry name" value="DEAD-box_helicase_OB_fold"/>
</dbReference>
<feature type="compositionally biased region" description="Basic residues" evidence="8">
    <location>
        <begin position="483"/>
        <end position="495"/>
    </location>
</feature>
<reference evidence="11" key="1">
    <citation type="submission" date="2014-07" db="EMBL/GenBank/DDBJ databases">
        <authorList>
            <person name="Martin A.A"/>
            <person name="De Silva N."/>
        </authorList>
    </citation>
    <scope>NUCLEOTIDE SEQUENCE</scope>
</reference>
<dbReference type="InterPro" id="IPR002464">
    <property type="entry name" value="DNA/RNA_helicase_DEAH_CS"/>
</dbReference>
<sequence length="1119" mass="128052">MDRKRKQKDEVIIDNPELKNDTEYTNSNDQSNSILISSKTKKKKVTTTSDVPTKKLSRKKIEMQQKYKEKKLASISKTKKKQMKRVAARKEEKINLDNLFNELQQYQLDPGNLNTLTSSMDPKRKKEDTNFPKKLKSLDKNALDKWNLDDDKQQKNFFETDSSSDDEDVEEEMKKFFDKINQKKENQVIKEEVDVKTVKSKDPEESEQKPKVNEKEDLSPIVGAKIIVNREESINAQRSNLPIFAEEQEIVESINDNKVTIICGETGSGKTTQIPQFLYEAGYTSKGHLIGVTEPRRVAAMSMAARVGAELNDPDLSSYQIRFEGNKNIKTRILFMTDGVLIRELQQDIMLSKFSVIIIDEAHERSMYSDVLIGILSRIVPLRSKKGFPLKLIIMSATLQLDDFLQKHLFPTIVPKVIKVDTRQFPVTIHFEKHTPNDFCDAVFKKVCQVHEKLPPGAILVFVSGQADVERITKKLKERYPMKKKQKKPHLKYLKKKSDETSPDIDEFGLSDAACFDEGLDDGEELGSRKGFSMDEPPPDSQPLYCLPLYSLLSTEKQKRIFNPIPENSRLCIVATNVAETSITIPNIKYVIDSGKEKRKEYDMITGVNRFVTTWCSQASANQRSGRAGRVQAGHAYRLYSSAVFQGFDKFSMPEILNKPTDQLVLHLKSMNIVKIINFPFVTKPESDQLEMSEQKLVKMGALNIELNGQVKEAKISKLGRTLAAFPLSPGYGKMLVMANQKNLFNYAITLAAVLSVREPMMPLRLIKGKDNDDTMKLVKEALVKRYRLCASGQSKLLGDITLLLKLMGAALYGKWNQVECENMGFRYKAFLEAKKMRKQLINLVNKNAEGVLDGGEISADEDLEPPTEIQCKQLRQILISCLPEQIARKVEGSDNLNETSIPKGAYYCQKLEEYVFIDPSSIVYKIQPEYVMYQEIVQTSDKRLMTGCCVVDAEWIPLLAPNYCTFQSSENRNSLDSRDETELYPYNEKLGTVVEEVKCFFSPRMWNLGTCERPLSVNIKLYKLFAYHILEGNVLKSLKEYKELMFAQPSSLLKNWAKLQERTEAFINKLVEREVHQKSSLLRIWGNGEKEYLLEEYLMWLPESIHDKVTLEWPPSED</sequence>
<dbReference type="STRING" id="75913.A0A0K0EYV8"/>
<comment type="catalytic activity">
    <reaction evidence="7">
        <text>ATP + H2O = ADP + phosphate + H(+)</text>
        <dbReference type="Rhea" id="RHEA:13065"/>
        <dbReference type="ChEBI" id="CHEBI:15377"/>
        <dbReference type="ChEBI" id="CHEBI:15378"/>
        <dbReference type="ChEBI" id="CHEBI:30616"/>
        <dbReference type="ChEBI" id="CHEBI:43474"/>
        <dbReference type="ChEBI" id="CHEBI:456216"/>
        <dbReference type="EC" id="3.6.4.13"/>
    </reaction>
</comment>
<dbReference type="SMART" id="SM00487">
    <property type="entry name" value="DEXDc"/>
    <property type="match status" value="1"/>
</dbReference>
<dbReference type="CDD" id="cd18791">
    <property type="entry name" value="SF2_C_RHA"/>
    <property type="match status" value="1"/>
</dbReference>
<feature type="compositionally biased region" description="Basic and acidic residues" evidence="8">
    <location>
        <begin position="1"/>
        <end position="22"/>
    </location>
</feature>
<proteinExistence type="inferred from homology"/>
<keyword evidence="5" id="KW-0347">Helicase</keyword>
<keyword evidence="3" id="KW-0547">Nucleotide-binding</keyword>
<keyword evidence="11" id="KW-1185">Reference proteome</keyword>
<dbReference type="Pfam" id="PF07717">
    <property type="entry name" value="OB_NTP_bind"/>
    <property type="match status" value="1"/>
</dbReference>
<accession>A0A0K0EYV8</accession>
<evidence type="ECO:0000256" key="1">
    <source>
        <dbReference type="ARBA" id="ARBA00008792"/>
    </source>
</evidence>
<dbReference type="InterPro" id="IPR007502">
    <property type="entry name" value="Helicase-assoc_dom"/>
</dbReference>
<dbReference type="GO" id="GO:0003724">
    <property type="term" value="F:RNA helicase activity"/>
    <property type="evidence" value="ECO:0007669"/>
    <property type="project" value="UniProtKB-EC"/>
</dbReference>
<feature type="compositionally biased region" description="Polar residues" evidence="8">
    <location>
        <begin position="23"/>
        <end position="36"/>
    </location>
</feature>
<dbReference type="Gene3D" id="1.20.120.1080">
    <property type="match status" value="1"/>
</dbReference>
<evidence type="ECO:0000313" key="11">
    <source>
        <dbReference type="Proteomes" id="UP000035680"/>
    </source>
</evidence>
<dbReference type="FunFam" id="3.40.50.300:FF:000637">
    <property type="entry name" value="ATP-dependent RNA helicase DHX37/DHR1"/>
    <property type="match status" value="1"/>
</dbReference>